<evidence type="ECO:0000256" key="1">
    <source>
        <dbReference type="SAM" id="MobiDB-lite"/>
    </source>
</evidence>
<dbReference type="AlphaFoldDB" id="A0ABD5V168"/>
<reference evidence="3 4" key="1">
    <citation type="journal article" date="2019" name="Int. J. Syst. Evol. Microbiol.">
        <title>The Global Catalogue of Microorganisms (GCM) 10K type strain sequencing project: providing services to taxonomists for standard genome sequencing and annotation.</title>
        <authorList>
            <consortium name="The Broad Institute Genomics Platform"/>
            <consortium name="The Broad Institute Genome Sequencing Center for Infectious Disease"/>
            <person name="Wu L."/>
            <person name="Ma J."/>
        </authorList>
    </citation>
    <scope>NUCLEOTIDE SEQUENCE [LARGE SCALE GENOMIC DNA]</scope>
    <source>
        <strain evidence="3 4">CGMCC 1.3240</strain>
    </source>
</reference>
<comment type="caution">
    <text evidence="3">The sequence shown here is derived from an EMBL/GenBank/DDBJ whole genome shotgun (WGS) entry which is preliminary data.</text>
</comment>
<keyword evidence="2" id="KW-0812">Transmembrane</keyword>
<dbReference type="Proteomes" id="UP001596312">
    <property type="component" value="Unassembled WGS sequence"/>
</dbReference>
<keyword evidence="4" id="KW-1185">Reference proteome</keyword>
<dbReference type="EMBL" id="JBHSXQ010000002">
    <property type="protein sequence ID" value="MFC6905187.1"/>
    <property type="molecule type" value="Genomic_DNA"/>
</dbReference>
<protein>
    <submittedName>
        <fullName evidence="3">Uncharacterized protein</fullName>
    </submittedName>
</protein>
<organism evidence="3 4">
    <name type="scientific">Halalkalicoccus tibetensis</name>
    <dbReference type="NCBI Taxonomy" id="175632"/>
    <lineage>
        <taxon>Archaea</taxon>
        <taxon>Methanobacteriati</taxon>
        <taxon>Methanobacteriota</taxon>
        <taxon>Stenosarchaea group</taxon>
        <taxon>Halobacteria</taxon>
        <taxon>Halobacteriales</taxon>
        <taxon>Halococcaceae</taxon>
        <taxon>Halalkalicoccus</taxon>
    </lineage>
</organism>
<evidence type="ECO:0000256" key="2">
    <source>
        <dbReference type="SAM" id="Phobius"/>
    </source>
</evidence>
<proteinExistence type="predicted"/>
<keyword evidence="2" id="KW-0472">Membrane</keyword>
<sequence>MTLGPGLTLVLVVIGSIIGVALLSPLLFAAVLHRHPPEGPPEDAGEMADDAGEADEDGSEGAEESETDDWGVDKEGVDVDGEQTAGEDAGDGDSDGDGSGNDADGETG</sequence>
<name>A0ABD5V168_9EURY</name>
<evidence type="ECO:0000313" key="4">
    <source>
        <dbReference type="Proteomes" id="UP001596312"/>
    </source>
</evidence>
<feature type="transmembrane region" description="Helical" evidence="2">
    <location>
        <begin position="6"/>
        <end position="32"/>
    </location>
</feature>
<keyword evidence="2" id="KW-1133">Transmembrane helix</keyword>
<evidence type="ECO:0000313" key="3">
    <source>
        <dbReference type="EMBL" id="MFC6905187.1"/>
    </source>
</evidence>
<dbReference type="RefSeq" id="WP_340603699.1">
    <property type="nucleotide sequence ID" value="NZ_JBBMXV010000002.1"/>
</dbReference>
<accession>A0ABD5V168</accession>
<gene>
    <name evidence="3" type="ORF">ACFQGH_08250</name>
</gene>
<feature type="region of interest" description="Disordered" evidence="1">
    <location>
        <begin position="33"/>
        <end position="108"/>
    </location>
</feature>
<feature type="compositionally biased region" description="Acidic residues" evidence="1">
    <location>
        <begin position="40"/>
        <end position="70"/>
    </location>
</feature>